<dbReference type="Proteomes" id="UP000488936">
    <property type="component" value="Unassembled WGS sequence"/>
</dbReference>
<dbReference type="OrthoDB" id="1451255at2"/>
<keyword evidence="3" id="KW-1185">Reference proteome</keyword>
<organism evidence="2 3">
    <name type="scientific">Myroides pelagicus</name>
    <dbReference type="NCBI Taxonomy" id="270914"/>
    <lineage>
        <taxon>Bacteria</taxon>
        <taxon>Pseudomonadati</taxon>
        <taxon>Bacteroidota</taxon>
        <taxon>Flavobacteriia</taxon>
        <taxon>Flavobacteriales</taxon>
        <taxon>Flavobacteriaceae</taxon>
        <taxon>Myroides</taxon>
    </lineage>
</organism>
<protein>
    <submittedName>
        <fullName evidence="2">Uncharacterized protein</fullName>
    </submittedName>
</protein>
<dbReference type="AlphaFoldDB" id="A0A7K1GM91"/>
<evidence type="ECO:0000313" key="2">
    <source>
        <dbReference type="EMBL" id="MTH29928.1"/>
    </source>
</evidence>
<keyword evidence="1" id="KW-0812">Transmembrane</keyword>
<comment type="caution">
    <text evidence="2">The sequence shown here is derived from an EMBL/GenBank/DDBJ whole genome shotgun (WGS) entry which is preliminary data.</text>
</comment>
<evidence type="ECO:0000256" key="1">
    <source>
        <dbReference type="SAM" id="Phobius"/>
    </source>
</evidence>
<evidence type="ECO:0000313" key="3">
    <source>
        <dbReference type="Proteomes" id="UP000488936"/>
    </source>
</evidence>
<keyword evidence="1" id="KW-0472">Membrane</keyword>
<reference evidence="2 3" key="1">
    <citation type="journal article" date="2006" name="Int. J. Syst. Evol. Microbiol.">
        <title>Myroides pelagicus sp. nov., isolated from seawater in Thailand.</title>
        <authorList>
            <person name="Yoon J."/>
            <person name="Maneerat S."/>
            <person name="Kawai F."/>
            <person name="Yokota A."/>
        </authorList>
    </citation>
    <scope>NUCLEOTIDE SEQUENCE [LARGE SCALE GENOMIC DNA]</scope>
    <source>
        <strain evidence="2 3">SM1T</strain>
    </source>
</reference>
<gene>
    <name evidence="2" type="ORF">GJV77_08365</name>
</gene>
<proteinExistence type="predicted"/>
<name>A0A7K1GM91_9FLAO</name>
<dbReference type="RefSeq" id="WP_155035919.1">
    <property type="nucleotide sequence ID" value="NZ_JBHTIG010000053.1"/>
</dbReference>
<keyword evidence="1" id="KW-1133">Transmembrane helix</keyword>
<accession>A0A7K1GM91</accession>
<feature type="transmembrane region" description="Helical" evidence="1">
    <location>
        <begin position="35"/>
        <end position="52"/>
    </location>
</feature>
<feature type="transmembrane region" description="Helical" evidence="1">
    <location>
        <begin position="6"/>
        <end position="23"/>
    </location>
</feature>
<sequence>MAISIHTFYILLGILALTGLVLSQRYRFSKRILKSNWVFLDFALIIGLLYLFPPRLLTVYSCTAYKEEVILFPVSLGKYKAAFGQHTYIVNKSSHTLTFEHVYYGTNHAKQGEHSIFIKPKEIKEIKTFHIDFLLSTPALSISNNAKGATKTMLTCE</sequence>
<dbReference type="EMBL" id="WMJY01000016">
    <property type="protein sequence ID" value="MTH29928.1"/>
    <property type="molecule type" value="Genomic_DNA"/>
</dbReference>